<sequence length="508" mass="55725">MWWSATLSTLWQGSSSSLWLGAVASVFADNGAAVDVDLGWYAPAQTQVNNLTAVLGGEGVYGFVFNSSETLDEAYGRYNWCNMPHVRPREYAVAGRAYELVYVELVHRHHKRTPYASNAFPVEPYHWDCDDEGLFYHAQPFTTATGTGKDNTQKVATPAYWKGYTSPTNPFVPAGWLGSCQFPQITAAGLDDSWQHGVDLYAVYHDLLGFLPGREDTEEEWRTKVKYRVTTNSITSQVAGMVVHGMWRSTTGVPLAVQAAAVDSLEPKYPCAASGSLFDGIRRGEAWVGHLEAEGVRGLYAVLDDISGVRPDDGGFHASFDHYYDNLSARQCHGKALPCKLINGVESGEECITQGLADEVYRLGQWEYSRLYRDERESLAASAASFGVWVAELAGHLRGVVQGDGDGTLWWHNIAHDGSVSRLLSVLQVEVMVWPGMGSEVVFELFRKRGRDGGGYYVRVLFGGKVMRSSNPSLGVMDMLPVETLLAYFDGLVGKGADLVIGRCNGAV</sequence>
<feature type="signal peptide" evidence="1">
    <location>
        <begin position="1"/>
        <end position="16"/>
    </location>
</feature>
<keyword evidence="1" id="KW-0732">Signal</keyword>
<name>A0AA40CDS5_9PEZI</name>
<dbReference type="PANTHER" id="PTHR11567:SF195">
    <property type="entry name" value="ACID PHOSPHATASE, PUTATIVE (AFU_ORTHOLOGUE AFUA_3G14570)-RELATED"/>
    <property type="match status" value="1"/>
</dbReference>
<dbReference type="AlphaFoldDB" id="A0AA40CDS5"/>
<dbReference type="InterPro" id="IPR050645">
    <property type="entry name" value="Histidine_acid_phosphatase"/>
</dbReference>
<protein>
    <submittedName>
        <fullName evidence="2">Histidine acid phosphatase</fullName>
    </submittedName>
</protein>
<evidence type="ECO:0000256" key="1">
    <source>
        <dbReference type="SAM" id="SignalP"/>
    </source>
</evidence>
<organism evidence="2 3">
    <name type="scientific">Bombardia bombarda</name>
    <dbReference type="NCBI Taxonomy" id="252184"/>
    <lineage>
        <taxon>Eukaryota</taxon>
        <taxon>Fungi</taxon>
        <taxon>Dikarya</taxon>
        <taxon>Ascomycota</taxon>
        <taxon>Pezizomycotina</taxon>
        <taxon>Sordariomycetes</taxon>
        <taxon>Sordariomycetidae</taxon>
        <taxon>Sordariales</taxon>
        <taxon>Lasiosphaeriaceae</taxon>
        <taxon>Bombardia</taxon>
    </lineage>
</organism>
<feature type="chain" id="PRO_5041416340" evidence="1">
    <location>
        <begin position="17"/>
        <end position="508"/>
    </location>
</feature>
<gene>
    <name evidence="2" type="ORF">B0T17DRAFT_485688</name>
</gene>
<evidence type="ECO:0000313" key="3">
    <source>
        <dbReference type="Proteomes" id="UP001174934"/>
    </source>
</evidence>
<dbReference type="Proteomes" id="UP001174934">
    <property type="component" value="Unassembled WGS sequence"/>
</dbReference>
<accession>A0AA40CDS5</accession>
<dbReference type="PANTHER" id="PTHR11567">
    <property type="entry name" value="ACID PHOSPHATASE-RELATED"/>
    <property type="match status" value="1"/>
</dbReference>
<reference evidence="2" key="1">
    <citation type="submission" date="2023-06" db="EMBL/GenBank/DDBJ databases">
        <title>Genome-scale phylogeny and comparative genomics of the fungal order Sordariales.</title>
        <authorList>
            <consortium name="Lawrence Berkeley National Laboratory"/>
            <person name="Hensen N."/>
            <person name="Bonometti L."/>
            <person name="Westerberg I."/>
            <person name="Brannstrom I.O."/>
            <person name="Guillou S."/>
            <person name="Cros-Aarteil S."/>
            <person name="Calhoun S."/>
            <person name="Haridas S."/>
            <person name="Kuo A."/>
            <person name="Mondo S."/>
            <person name="Pangilinan J."/>
            <person name="Riley R."/>
            <person name="LaButti K."/>
            <person name="Andreopoulos B."/>
            <person name="Lipzen A."/>
            <person name="Chen C."/>
            <person name="Yanf M."/>
            <person name="Daum C."/>
            <person name="Ng V."/>
            <person name="Clum A."/>
            <person name="Steindorff A."/>
            <person name="Ohm R."/>
            <person name="Martin F."/>
            <person name="Silar P."/>
            <person name="Natvig D."/>
            <person name="Lalanne C."/>
            <person name="Gautier V."/>
            <person name="Ament-velasquez S.L."/>
            <person name="Kruys A."/>
            <person name="Hutchinson M.I."/>
            <person name="Powell A.J."/>
            <person name="Barry K."/>
            <person name="Miller A.N."/>
            <person name="Grigoriev I.V."/>
            <person name="Debuchy R."/>
            <person name="Gladieux P."/>
            <person name="Thoren M.H."/>
            <person name="Johannesson H."/>
        </authorList>
    </citation>
    <scope>NUCLEOTIDE SEQUENCE</scope>
    <source>
        <strain evidence="2">SMH3391-2</strain>
    </source>
</reference>
<dbReference type="GO" id="GO:0016791">
    <property type="term" value="F:phosphatase activity"/>
    <property type="evidence" value="ECO:0007669"/>
    <property type="project" value="TreeGrafter"/>
</dbReference>
<comment type="caution">
    <text evidence="2">The sequence shown here is derived from an EMBL/GenBank/DDBJ whole genome shotgun (WGS) entry which is preliminary data.</text>
</comment>
<dbReference type="Gene3D" id="3.40.50.1240">
    <property type="entry name" value="Phosphoglycerate mutase-like"/>
    <property type="match status" value="1"/>
</dbReference>
<evidence type="ECO:0000313" key="2">
    <source>
        <dbReference type="EMBL" id="KAK0634747.1"/>
    </source>
</evidence>
<keyword evidence="3" id="KW-1185">Reference proteome</keyword>
<proteinExistence type="predicted"/>
<dbReference type="InterPro" id="IPR029033">
    <property type="entry name" value="His_PPase_superfam"/>
</dbReference>
<dbReference type="EMBL" id="JAULSR010000001">
    <property type="protein sequence ID" value="KAK0634747.1"/>
    <property type="molecule type" value="Genomic_DNA"/>
</dbReference>
<dbReference type="SUPFAM" id="SSF53254">
    <property type="entry name" value="Phosphoglycerate mutase-like"/>
    <property type="match status" value="1"/>
</dbReference>